<evidence type="ECO:0000313" key="1">
    <source>
        <dbReference type="EMBL" id="JAD38703.1"/>
    </source>
</evidence>
<organism evidence="1">
    <name type="scientific">Arundo donax</name>
    <name type="common">Giant reed</name>
    <name type="synonym">Donax arundinaceus</name>
    <dbReference type="NCBI Taxonomy" id="35708"/>
    <lineage>
        <taxon>Eukaryota</taxon>
        <taxon>Viridiplantae</taxon>
        <taxon>Streptophyta</taxon>
        <taxon>Embryophyta</taxon>
        <taxon>Tracheophyta</taxon>
        <taxon>Spermatophyta</taxon>
        <taxon>Magnoliopsida</taxon>
        <taxon>Liliopsida</taxon>
        <taxon>Poales</taxon>
        <taxon>Poaceae</taxon>
        <taxon>PACMAD clade</taxon>
        <taxon>Arundinoideae</taxon>
        <taxon>Arundineae</taxon>
        <taxon>Arundo</taxon>
    </lineage>
</organism>
<dbReference type="AlphaFoldDB" id="A0A0A8ZM07"/>
<dbReference type="PANTHER" id="PTHR35736:SF1">
    <property type="entry name" value="EXPRESSED PROTEIN"/>
    <property type="match status" value="1"/>
</dbReference>
<name>A0A0A8ZM07_ARUDO</name>
<dbReference type="EMBL" id="GBRH01259192">
    <property type="protein sequence ID" value="JAD38703.1"/>
    <property type="molecule type" value="Transcribed_RNA"/>
</dbReference>
<dbReference type="PANTHER" id="PTHR35736">
    <property type="entry name" value="EXPRESSED PROTEIN"/>
    <property type="match status" value="1"/>
</dbReference>
<proteinExistence type="predicted"/>
<reference evidence="1" key="1">
    <citation type="submission" date="2014-09" db="EMBL/GenBank/DDBJ databases">
        <authorList>
            <person name="Magalhaes I.L.F."/>
            <person name="Oliveira U."/>
            <person name="Santos F.R."/>
            <person name="Vidigal T.H.D.A."/>
            <person name="Brescovit A.D."/>
            <person name="Santos A.J."/>
        </authorList>
    </citation>
    <scope>NUCLEOTIDE SEQUENCE</scope>
    <source>
        <tissue evidence="1">Shoot tissue taken approximately 20 cm above the soil surface</tissue>
    </source>
</reference>
<dbReference type="InterPro" id="IPR056712">
    <property type="entry name" value="DUF7810"/>
</dbReference>
<sequence>MTCSHMQSHLIFQLENAHHLYHAYNLLPTLPCHMIRTVEDDSYFVFRSIQARKAAVTCIKRALQIFHMKGRPRVTLVSDTPSFVEEIKSDISEFAEVMYFDYKMLAKISGLEIFRNETHSLWIFDQETVVQLPGWLGSCLEQIFWPLSCQGQPQQCALTSLLPPAWWDGQWQSPIPWDVRLQQYGVRLSKTGEVVETPHVILSIKERSCENSQFRRDEIIYNCMFPPYVGY</sequence>
<protein>
    <submittedName>
        <fullName evidence="1">Uncharacterized protein</fullName>
    </submittedName>
</protein>
<reference evidence="1" key="2">
    <citation type="journal article" date="2015" name="Data Brief">
        <title>Shoot transcriptome of the giant reed, Arundo donax.</title>
        <authorList>
            <person name="Barrero R.A."/>
            <person name="Guerrero F.D."/>
            <person name="Moolhuijzen P."/>
            <person name="Goolsby J.A."/>
            <person name="Tidwell J."/>
            <person name="Bellgard S.E."/>
            <person name="Bellgard M.I."/>
        </authorList>
    </citation>
    <scope>NUCLEOTIDE SEQUENCE</scope>
    <source>
        <tissue evidence="1">Shoot tissue taken approximately 20 cm above the soil surface</tissue>
    </source>
</reference>
<accession>A0A0A8ZM07</accession>
<dbReference type="Pfam" id="PF25102">
    <property type="entry name" value="DUF7810"/>
    <property type="match status" value="2"/>
</dbReference>